<dbReference type="InterPro" id="IPR011330">
    <property type="entry name" value="Glyco_hydro/deAcase_b/a-brl"/>
</dbReference>
<dbReference type="GO" id="GO:0005975">
    <property type="term" value="P:carbohydrate metabolic process"/>
    <property type="evidence" value="ECO:0007669"/>
    <property type="project" value="InterPro"/>
</dbReference>
<dbReference type="CDD" id="cd10935">
    <property type="entry name" value="CE4_WalW"/>
    <property type="match status" value="1"/>
</dbReference>
<organism evidence="1 2">
    <name type="scientific">Magnetospirillum moscoviense</name>
    <dbReference type="NCBI Taxonomy" id="1437059"/>
    <lineage>
        <taxon>Bacteria</taxon>
        <taxon>Pseudomonadati</taxon>
        <taxon>Pseudomonadota</taxon>
        <taxon>Alphaproteobacteria</taxon>
        <taxon>Rhodospirillales</taxon>
        <taxon>Rhodospirillaceae</taxon>
        <taxon>Magnetospirillum</taxon>
    </lineage>
</organism>
<dbReference type="STRING" id="1437059.A6A05_01525"/>
<keyword evidence="2" id="KW-1185">Reference proteome</keyword>
<dbReference type="OrthoDB" id="9771584at2"/>
<dbReference type="AlphaFoldDB" id="A0A178MR81"/>
<gene>
    <name evidence="1" type="ORF">A6A05_01525</name>
</gene>
<dbReference type="SUPFAM" id="SSF88713">
    <property type="entry name" value="Glycoside hydrolase/deacetylase"/>
    <property type="match status" value="1"/>
</dbReference>
<evidence type="ECO:0008006" key="3">
    <source>
        <dbReference type="Google" id="ProtNLM"/>
    </source>
</evidence>
<name>A0A178MR81_9PROT</name>
<dbReference type="EMBL" id="LWQU01000130">
    <property type="protein sequence ID" value="OAN51569.1"/>
    <property type="molecule type" value="Genomic_DNA"/>
</dbReference>
<accession>A0A178MR81</accession>
<sequence length="343" mass="38066">MKPDETRLAFPAPDRFIHFPVDSPPLLLVIVDAEEEFDWTSYRRTAVSVDNIARQILAQEVLDRFGVVPTYMVDYPVASQDQGIRPLAEFLADGRCRIGAQLHSWVTPPFDEEISPHTSFAGNLPQALESAKIKRLTTAIETSFGVRPTIYRAGRYGFGRNTAAALCTHGYNIDCSVLPWVNLQPRHGPDFSAFGPDPFWLDPDRSLLELPLTAGMVGLMDRLGLAETVYPWTTSPLAARLRLPAVMSRLRLLDRIPLTPEGTTLAEAKRVTRWLAAAGHRLFSVSYHSSSLLVGGTPYVRNQADLTALLDWLQGYLDFFFDEMAGKAATPQDIRSRALDGPG</sequence>
<dbReference type="RefSeq" id="WP_068499478.1">
    <property type="nucleotide sequence ID" value="NZ_LWQU01000130.1"/>
</dbReference>
<protein>
    <recommendedName>
        <fullName evidence="3">WalW protein</fullName>
    </recommendedName>
</protein>
<dbReference type="Proteomes" id="UP000078543">
    <property type="component" value="Unassembled WGS sequence"/>
</dbReference>
<comment type="caution">
    <text evidence="1">The sequence shown here is derived from an EMBL/GenBank/DDBJ whole genome shotgun (WGS) entry which is preliminary data.</text>
</comment>
<reference evidence="1 2" key="1">
    <citation type="submission" date="2016-04" db="EMBL/GenBank/DDBJ databases">
        <title>Draft genome sequence of freshwater magnetotactic bacteria Magnetospirillum marisnigri SP-1 and Magnetospirillum moscoviense BB-1.</title>
        <authorList>
            <person name="Koziaeva V."/>
            <person name="Dziuba M.V."/>
            <person name="Ivanov T.M."/>
            <person name="Kuznetsov B."/>
            <person name="Grouzdev D.S."/>
        </authorList>
    </citation>
    <scope>NUCLEOTIDE SEQUENCE [LARGE SCALE GENOMIC DNA]</scope>
    <source>
        <strain evidence="1 2">BB-1</strain>
    </source>
</reference>
<dbReference type="Gene3D" id="3.20.20.370">
    <property type="entry name" value="Glycoside hydrolase/deacetylase"/>
    <property type="match status" value="1"/>
</dbReference>
<evidence type="ECO:0000313" key="2">
    <source>
        <dbReference type="Proteomes" id="UP000078543"/>
    </source>
</evidence>
<proteinExistence type="predicted"/>
<evidence type="ECO:0000313" key="1">
    <source>
        <dbReference type="EMBL" id="OAN51569.1"/>
    </source>
</evidence>